<evidence type="ECO:0000256" key="1">
    <source>
        <dbReference type="ARBA" id="ARBA00013260"/>
    </source>
</evidence>
<feature type="binding site" evidence="8">
    <location>
        <position position="64"/>
    </location>
    <ligand>
        <name>tRNA</name>
        <dbReference type="ChEBI" id="CHEBI:17843"/>
    </ligand>
</feature>
<proteinExistence type="inferred from homology"/>
<reference evidence="11" key="1">
    <citation type="submission" date="2022-11" db="EMBL/GenBank/DDBJ databases">
        <title>Draft genome sequence of Sellimonas catena strain 12EGH17.</title>
        <authorList>
            <person name="Hisatomi A."/>
            <person name="Ohkuma M."/>
            <person name="Sakamoto M."/>
        </authorList>
    </citation>
    <scope>NUCLEOTIDE SEQUENCE</scope>
    <source>
        <strain evidence="11">12EGH17</strain>
    </source>
</reference>
<dbReference type="GO" id="GO:0006515">
    <property type="term" value="P:protein quality control for misfolded or incompletely synthesized proteins"/>
    <property type="evidence" value="ECO:0007669"/>
    <property type="project" value="UniProtKB-UniRule"/>
</dbReference>
<reference evidence="12" key="4">
    <citation type="submission" date="2022-11" db="EMBL/GenBank/DDBJ databases">
        <title>Draft genome sequence of Sellimonas catena strain 18CBH55.</title>
        <authorList>
            <person name="Hisatomi A."/>
            <person name="Ohkuma M."/>
            <person name="Sakamoto M."/>
        </authorList>
    </citation>
    <scope>NUCLEOTIDE SEQUENCE</scope>
    <source>
        <strain evidence="12">18CBH55</strain>
    </source>
</reference>
<evidence type="ECO:0000313" key="11">
    <source>
        <dbReference type="EMBL" id="GLG04805.1"/>
    </source>
</evidence>
<dbReference type="InterPro" id="IPR001328">
    <property type="entry name" value="Pept_tRNA_hydro"/>
</dbReference>
<feature type="site" description="Discriminates between blocked and unblocked aminoacyl-tRNA" evidence="8">
    <location>
        <position position="9"/>
    </location>
</feature>
<feature type="site" description="Stabilizes the basic form of H active site to accept a proton" evidence="8">
    <location>
        <position position="92"/>
    </location>
</feature>
<evidence type="ECO:0000256" key="10">
    <source>
        <dbReference type="RuleBase" id="RU004320"/>
    </source>
</evidence>
<comment type="function">
    <text evidence="8">Hydrolyzes ribosome-free peptidyl-tRNAs (with 1 or more amino acids incorporated), which drop off the ribosome during protein synthesis, or as a result of ribosome stalling.</text>
</comment>
<dbReference type="Proteomes" id="UP001145094">
    <property type="component" value="Unassembled WGS sequence"/>
</dbReference>
<evidence type="ECO:0000313" key="14">
    <source>
        <dbReference type="Proteomes" id="UP001145145"/>
    </source>
</evidence>
<gene>
    <name evidence="8 12" type="primary">pth</name>
    <name evidence="11" type="ORF">Selli1_19790</name>
    <name evidence="12" type="ORF">Selli2_04370</name>
</gene>
<evidence type="ECO:0000313" key="12">
    <source>
        <dbReference type="EMBL" id="GLG89011.1"/>
    </source>
</evidence>
<dbReference type="CDD" id="cd00462">
    <property type="entry name" value="PTH"/>
    <property type="match status" value="1"/>
</dbReference>
<dbReference type="Gene3D" id="3.40.50.1470">
    <property type="entry name" value="Peptidyl-tRNA hydrolase"/>
    <property type="match status" value="1"/>
</dbReference>
<evidence type="ECO:0000256" key="3">
    <source>
        <dbReference type="ARBA" id="ARBA00022801"/>
    </source>
</evidence>
<evidence type="ECO:0000256" key="6">
    <source>
        <dbReference type="ARBA" id="ARBA00048707"/>
    </source>
</evidence>
<keyword evidence="4 8" id="KW-0694">RNA-binding</keyword>
<dbReference type="Pfam" id="PF01195">
    <property type="entry name" value="Pept_tRNA_hydro"/>
    <property type="match status" value="1"/>
</dbReference>
<dbReference type="GO" id="GO:0072344">
    <property type="term" value="P:rescue of stalled ribosome"/>
    <property type="evidence" value="ECO:0007669"/>
    <property type="project" value="UniProtKB-UniRule"/>
</dbReference>
<reference evidence="11" key="2">
    <citation type="submission" date="2022-11" db="EMBL/GenBank/DDBJ databases">
        <title>Draft genome sequence of Sellimonas catena strain 12EGH17.</title>
        <authorList>
            <person name="Atsushi H."/>
            <person name="Moriya O."/>
            <person name="Mitsuo S."/>
        </authorList>
    </citation>
    <scope>NUCLEOTIDE SEQUENCE</scope>
    <source>
        <strain evidence="11">12EGH17</strain>
    </source>
</reference>
<keyword evidence="14" id="KW-1185">Reference proteome</keyword>
<comment type="subcellular location">
    <subcellularLocation>
        <location evidence="8">Cytoplasm</location>
    </subcellularLocation>
</comment>
<dbReference type="EMBL" id="BSBO01000019">
    <property type="protein sequence ID" value="GLG04805.1"/>
    <property type="molecule type" value="Genomic_DNA"/>
</dbReference>
<keyword evidence="2 8" id="KW-0820">tRNA-binding</keyword>
<reference evidence="12" key="3">
    <citation type="submission" date="2022-11" db="EMBL/GenBank/DDBJ databases">
        <title>Draft genome sequence of Sellimonas catena strain 18CBH55.</title>
        <authorList>
            <person name="Atsushi H."/>
            <person name="Moriya O."/>
            <person name="Mitsuo S."/>
        </authorList>
    </citation>
    <scope>NUCLEOTIDE SEQUENCE</scope>
    <source>
        <strain evidence="12">18CBH55</strain>
    </source>
</reference>
<dbReference type="FunFam" id="3.40.50.1470:FF:000001">
    <property type="entry name" value="Peptidyl-tRNA hydrolase"/>
    <property type="match status" value="1"/>
</dbReference>
<sequence>MFIIAGLGNPGSKYEDTRHNVGFDVIDRISKEYHIAVDTRKHRALIGKGVIDGVKVILAKPQTFMNLSGESIRELVDYYKVDEATELIVIYDDISLDVGQLRIRKKGSAGGHNGIKNIIAHLGHDVFMRVKVGVGEKPKGYDLADYVLGHFSKEEKEKMEVAYEKAVQAVRMAGLGEIDEAMNQFNRKG</sequence>
<evidence type="ECO:0000256" key="7">
    <source>
        <dbReference type="ARBA" id="ARBA00050038"/>
    </source>
</evidence>
<dbReference type="InterPro" id="IPR018171">
    <property type="entry name" value="Pept_tRNA_hydro_CS"/>
</dbReference>
<dbReference type="PANTHER" id="PTHR17224:SF1">
    <property type="entry name" value="PEPTIDYL-TRNA HYDROLASE"/>
    <property type="match status" value="1"/>
</dbReference>
<feature type="binding site" evidence="8">
    <location>
        <position position="113"/>
    </location>
    <ligand>
        <name>tRNA</name>
        <dbReference type="ChEBI" id="CHEBI:17843"/>
    </ligand>
</feature>
<evidence type="ECO:0000256" key="2">
    <source>
        <dbReference type="ARBA" id="ARBA00022555"/>
    </source>
</evidence>
<dbReference type="RefSeq" id="WP_087168317.1">
    <property type="nucleotide sequence ID" value="NZ_BSBO01000019.1"/>
</dbReference>
<accession>A0A9W6C962</accession>
<evidence type="ECO:0000313" key="13">
    <source>
        <dbReference type="Proteomes" id="UP001145094"/>
    </source>
</evidence>
<keyword evidence="3 8" id="KW-0378">Hydrolase</keyword>
<comment type="catalytic activity">
    <reaction evidence="6 8 9">
        <text>an N-acyl-L-alpha-aminoacyl-tRNA + H2O = an N-acyl-L-amino acid + a tRNA + H(+)</text>
        <dbReference type="Rhea" id="RHEA:54448"/>
        <dbReference type="Rhea" id="RHEA-COMP:10123"/>
        <dbReference type="Rhea" id="RHEA-COMP:13883"/>
        <dbReference type="ChEBI" id="CHEBI:15377"/>
        <dbReference type="ChEBI" id="CHEBI:15378"/>
        <dbReference type="ChEBI" id="CHEBI:59874"/>
        <dbReference type="ChEBI" id="CHEBI:78442"/>
        <dbReference type="ChEBI" id="CHEBI:138191"/>
        <dbReference type="EC" id="3.1.1.29"/>
    </reaction>
</comment>
<dbReference type="InterPro" id="IPR036416">
    <property type="entry name" value="Pept_tRNA_hydro_sf"/>
</dbReference>
<name>A0A9W6C962_9FIRM</name>
<dbReference type="HAMAP" id="MF_00083">
    <property type="entry name" value="Pept_tRNA_hydro_bact"/>
    <property type="match status" value="1"/>
</dbReference>
<dbReference type="GO" id="GO:0000049">
    <property type="term" value="F:tRNA binding"/>
    <property type="evidence" value="ECO:0007669"/>
    <property type="project" value="UniProtKB-UniRule"/>
</dbReference>
<dbReference type="PANTHER" id="PTHR17224">
    <property type="entry name" value="PEPTIDYL-TRNA HYDROLASE"/>
    <property type="match status" value="1"/>
</dbReference>
<feature type="active site" description="Proton acceptor" evidence="8">
    <location>
        <position position="19"/>
    </location>
</feature>
<comment type="function">
    <text evidence="8">Catalyzes the release of premature peptidyl moieties from peptidyl-tRNA molecules trapped in stalled 50S ribosomal subunits, and thus maintains levels of free tRNAs and 50S ribosomes.</text>
</comment>
<dbReference type="GO" id="GO:0005737">
    <property type="term" value="C:cytoplasm"/>
    <property type="evidence" value="ECO:0007669"/>
    <property type="project" value="UniProtKB-SubCell"/>
</dbReference>
<dbReference type="NCBIfam" id="TIGR00447">
    <property type="entry name" value="pth"/>
    <property type="match status" value="1"/>
</dbReference>
<evidence type="ECO:0000256" key="4">
    <source>
        <dbReference type="ARBA" id="ARBA00022884"/>
    </source>
</evidence>
<dbReference type="EC" id="3.1.1.29" evidence="1 8"/>
<dbReference type="PROSITE" id="PS01195">
    <property type="entry name" value="PEPT_TRNA_HYDROL_1"/>
    <property type="match status" value="1"/>
</dbReference>
<dbReference type="PROSITE" id="PS01196">
    <property type="entry name" value="PEPT_TRNA_HYDROL_2"/>
    <property type="match status" value="1"/>
</dbReference>
<evidence type="ECO:0000256" key="5">
    <source>
        <dbReference type="ARBA" id="ARBA00038063"/>
    </source>
</evidence>
<feature type="binding site" evidence="8">
    <location>
        <position position="14"/>
    </location>
    <ligand>
        <name>tRNA</name>
        <dbReference type="ChEBI" id="CHEBI:17843"/>
    </ligand>
</feature>
<organism evidence="12 13">
    <name type="scientific">Sellimonas catena</name>
    <dbReference type="NCBI Taxonomy" id="2994035"/>
    <lineage>
        <taxon>Bacteria</taxon>
        <taxon>Bacillati</taxon>
        <taxon>Bacillota</taxon>
        <taxon>Clostridia</taxon>
        <taxon>Lachnospirales</taxon>
        <taxon>Lachnospiraceae</taxon>
        <taxon>Sellimonas</taxon>
    </lineage>
</organism>
<evidence type="ECO:0000256" key="9">
    <source>
        <dbReference type="RuleBase" id="RU000673"/>
    </source>
</evidence>
<dbReference type="GO" id="GO:0004045">
    <property type="term" value="F:peptidyl-tRNA hydrolase activity"/>
    <property type="evidence" value="ECO:0007669"/>
    <property type="project" value="UniProtKB-UniRule"/>
</dbReference>
<dbReference type="EMBL" id="BSCH01000002">
    <property type="protein sequence ID" value="GLG89011.1"/>
    <property type="molecule type" value="Genomic_DNA"/>
</dbReference>
<feature type="binding site" evidence="8">
    <location>
        <position position="66"/>
    </location>
    <ligand>
        <name>tRNA</name>
        <dbReference type="ChEBI" id="CHEBI:17843"/>
    </ligand>
</feature>
<evidence type="ECO:0000256" key="8">
    <source>
        <dbReference type="HAMAP-Rule" id="MF_00083"/>
    </source>
</evidence>
<comment type="similarity">
    <text evidence="5 8 10">Belongs to the PTH family.</text>
</comment>
<keyword evidence="8" id="KW-0963">Cytoplasm</keyword>
<comment type="caution">
    <text evidence="12">The sequence shown here is derived from an EMBL/GenBank/DDBJ whole genome shotgun (WGS) entry which is preliminary data.</text>
</comment>
<dbReference type="SUPFAM" id="SSF53178">
    <property type="entry name" value="Peptidyl-tRNA hydrolase-like"/>
    <property type="match status" value="1"/>
</dbReference>
<protein>
    <recommendedName>
        <fullName evidence="7 8">Peptidyl-tRNA hydrolase</fullName>
        <shortName evidence="8">Pth</shortName>
        <ecNumber evidence="1 8">3.1.1.29</ecNumber>
    </recommendedName>
</protein>
<comment type="subunit">
    <text evidence="8">Monomer.</text>
</comment>
<reference evidence="12 14" key="5">
    <citation type="journal article" date="2023" name="Int. J. Syst. Evol. Microbiol.">
        <title>Sellimonas catena sp. nov., isolated from human faeces.</title>
        <authorList>
            <person name="Hisatomi A."/>
            <person name="Ohkuma M."/>
            <person name="Sakamoto M."/>
        </authorList>
    </citation>
    <scope>NUCLEOTIDE SEQUENCE</scope>
    <source>
        <strain evidence="11 14">12EGH17</strain>
        <strain evidence="12">18CBH55</strain>
    </source>
</reference>
<dbReference type="Proteomes" id="UP001145145">
    <property type="component" value="Unassembled WGS sequence"/>
</dbReference>
<dbReference type="AlphaFoldDB" id="A0A9W6C962"/>